<feature type="compositionally biased region" description="Low complexity" evidence="1">
    <location>
        <begin position="51"/>
        <end position="76"/>
    </location>
</feature>
<keyword evidence="2" id="KW-1133">Transmembrane helix</keyword>
<keyword evidence="4" id="KW-1185">Reference proteome</keyword>
<evidence type="ECO:0000256" key="1">
    <source>
        <dbReference type="SAM" id="MobiDB-lite"/>
    </source>
</evidence>
<organism evidence="3 4">
    <name type="scientific">Micromonospora olivasterospora</name>
    <dbReference type="NCBI Taxonomy" id="1880"/>
    <lineage>
        <taxon>Bacteria</taxon>
        <taxon>Bacillati</taxon>
        <taxon>Actinomycetota</taxon>
        <taxon>Actinomycetes</taxon>
        <taxon>Micromonosporales</taxon>
        <taxon>Micromonosporaceae</taxon>
        <taxon>Micromonospora</taxon>
    </lineage>
</organism>
<gene>
    <name evidence="3" type="ORF">JD77_02688</name>
</gene>
<evidence type="ECO:0000256" key="2">
    <source>
        <dbReference type="SAM" id="Phobius"/>
    </source>
</evidence>
<comment type="caution">
    <text evidence="3">The sequence shown here is derived from an EMBL/GenBank/DDBJ whole genome shotgun (WGS) entry which is preliminary data.</text>
</comment>
<dbReference type="Proteomes" id="UP000319825">
    <property type="component" value="Unassembled WGS sequence"/>
</dbReference>
<accession>A0A562IAP7</accession>
<sequence>MAAGASRAGAEDRVNRPLAVSAVLAVASIVGAQIGAVLGLRRRPAAAQASTAQASTARAASAARTTTARATAGARAFVTGRHRRD</sequence>
<name>A0A562IAP7_MICOL</name>
<dbReference type="EMBL" id="VLKE01000001">
    <property type="protein sequence ID" value="TWH67704.1"/>
    <property type="molecule type" value="Genomic_DNA"/>
</dbReference>
<evidence type="ECO:0000313" key="4">
    <source>
        <dbReference type="Proteomes" id="UP000319825"/>
    </source>
</evidence>
<protein>
    <submittedName>
        <fullName evidence="3">Uncharacterized protein</fullName>
    </submittedName>
</protein>
<keyword evidence="2" id="KW-0812">Transmembrane</keyword>
<feature type="region of interest" description="Disordered" evidence="1">
    <location>
        <begin position="51"/>
        <end position="85"/>
    </location>
</feature>
<proteinExistence type="predicted"/>
<dbReference type="AlphaFoldDB" id="A0A562IAP7"/>
<reference evidence="3 4" key="1">
    <citation type="submission" date="2019-07" db="EMBL/GenBank/DDBJ databases">
        <title>R&amp;d 2014.</title>
        <authorList>
            <person name="Klenk H.-P."/>
        </authorList>
    </citation>
    <scope>NUCLEOTIDE SEQUENCE [LARGE SCALE GENOMIC DNA]</scope>
    <source>
        <strain evidence="3 4">DSM 43868</strain>
    </source>
</reference>
<feature type="transmembrane region" description="Helical" evidence="2">
    <location>
        <begin position="18"/>
        <end position="40"/>
    </location>
</feature>
<keyword evidence="2" id="KW-0472">Membrane</keyword>
<evidence type="ECO:0000313" key="3">
    <source>
        <dbReference type="EMBL" id="TWH67704.1"/>
    </source>
</evidence>